<dbReference type="EMBL" id="NISJ01000004">
    <property type="protein sequence ID" value="OWQ97754.1"/>
    <property type="molecule type" value="Genomic_DNA"/>
</dbReference>
<gene>
    <name evidence="3" type="ORF">CDQ91_08840</name>
</gene>
<dbReference type="SUPFAM" id="SSF53649">
    <property type="entry name" value="Alkaline phosphatase-like"/>
    <property type="match status" value="1"/>
</dbReference>
<dbReference type="InterPro" id="IPR000917">
    <property type="entry name" value="Sulfatase_N"/>
</dbReference>
<dbReference type="OrthoDB" id="9795675at2"/>
<dbReference type="Pfam" id="PF00884">
    <property type="entry name" value="Sulfatase"/>
    <property type="match status" value="1"/>
</dbReference>
<proteinExistence type="predicted"/>
<dbReference type="GO" id="GO:0004065">
    <property type="term" value="F:arylsulfatase activity"/>
    <property type="evidence" value="ECO:0007669"/>
    <property type="project" value="TreeGrafter"/>
</dbReference>
<dbReference type="Proteomes" id="UP000197097">
    <property type="component" value="Unassembled WGS sequence"/>
</dbReference>
<protein>
    <submittedName>
        <fullName evidence="3">Sulfatase</fullName>
    </submittedName>
</protein>
<dbReference type="InterPro" id="IPR051849">
    <property type="entry name" value="GAG-degrading_sulfatase"/>
</dbReference>
<dbReference type="Gene3D" id="3.40.720.10">
    <property type="entry name" value="Alkaline Phosphatase, subunit A"/>
    <property type="match status" value="1"/>
</dbReference>
<dbReference type="InterPro" id="IPR006311">
    <property type="entry name" value="TAT_signal"/>
</dbReference>
<dbReference type="RefSeq" id="WP_088472370.1">
    <property type="nucleotide sequence ID" value="NZ_NISJ01000004.1"/>
</dbReference>
<evidence type="ECO:0000313" key="4">
    <source>
        <dbReference type="Proteomes" id="UP000197097"/>
    </source>
</evidence>
<evidence type="ECO:0000259" key="2">
    <source>
        <dbReference type="Pfam" id="PF00884"/>
    </source>
</evidence>
<name>A0A246JXF2_9SPHN</name>
<comment type="caution">
    <text evidence="3">The sequence shown here is derived from an EMBL/GenBank/DDBJ whole genome shotgun (WGS) entry which is preliminary data.</text>
</comment>
<feature type="domain" description="Sulfatase N-terminal" evidence="2">
    <location>
        <begin position="35"/>
        <end position="398"/>
    </location>
</feature>
<dbReference type="AlphaFoldDB" id="A0A246JXF2"/>
<dbReference type="InterPro" id="IPR017850">
    <property type="entry name" value="Alkaline_phosphatase_core_sf"/>
</dbReference>
<dbReference type="PANTHER" id="PTHR46615:SF1">
    <property type="entry name" value="ARYLSULFATASE K"/>
    <property type="match status" value="1"/>
</dbReference>
<dbReference type="CDD" id="cd16035">
    <property type="entry name" value="sulfatase_like"/>
    <property type="match status" value="1"/>
</dbReference>
<keyword evidence="4" id="KW-1185">Reference proteome</keyword>
<dbReference type="PANTHER" id="PTHR46615">
    <property type="entry name" value="ARYLSULFATASE K"/>
    <property type="match status" value="1"/>
</dbReference>
<dbReference type="GO" id="GO:0015024">
    <property type="term" value="F:glucuronate-2-sulfatase activity"/>
    <property type="evidence" value="ECO:0007669"/>
    <property type="project" value="TreeGrafter"/>
</dbReference>
<sequence length="571" mass="64470">MAWDVNRRTFVGGMGALAAAGLALPTYAKNGKKLNVLMIVTDQEQSVASYPKGLLEKLPAHRELMERGMLVENYHVHTTPCTPSRSTIFAGHHTQQTGLFLNSDNAPNPVMADDMPTLGHMMQAAGYYTSYKGKWHLSRLNHERNWPRVPGGIYPSTEHAMEKYGFHDYGFDGEELGLTWDGYRADMYVAGDASRSIFDFVRRDKAGGKPWFMVVGLINPHDIMFYDATGEQAKHRTHPDILGPLRREPGDPIYEVDNKFDLPESFYKDDLSTKPEAHRAIVRLNDLFYGPIPHEDEASWHRFNNYYYNCLRDVDRRLAQLLWALKESGQIDNTIIVYTSDHGERAGAHRMRQKAGTMYREETNIPMIIAHPDFAGGRTTKGLMGAIDIAPTLMSLAGLSATDAASKFPGLPGVDVSGLLSSPATPTERDKRGHFFNYAVAHMWEPASKRSVGPRPPGETIPDYSKIYDLSKRRLHRGVHDGRWKFARYFAPAHHHMPKDWKTLNRLNDLELYDTHADPTELVNLANDPRHRATVMRLNKMVNALSDREIGPGLDDGREYPGPTEMYNQPA</sequence>
<evidence type="ECO:0000313" key="3">
    <source>
        <dbReference type="EMBL" id="OWQ97754.1"/>
    </source>
</evidence>
<feature type="compositionally biased region" description="Basic and acidic residues" evidence="1">
    <location>
        <begin position="548"/>
        <end position="559"/>
    </location>
</feature>
<reference evidence="3 4" key="1">
    <citation type="journal article" date="2002" name="Int. J. Syst. Evol. Microbiol.">
        <title>Sphingopyxis witflariensis sp. nov., isolated from activated sludge.</title>
        <authorList>
            <person name="Kampfer P."/>
            <person name="Witzenberger R."/>
            <person name="Denner E.B."/>
            <person name="Busse H.J."/>
            <person name="Neef A."/>
        </authorList>
    </citation>
    <scope>NUCLEOTIDE SEQUENCE [LARGE SCALE GENOMIC DNA]</scope>
    <source>
        <strain evidence="3 4">DSM 14551</strain>
    </source>
</reference>
<evidence type="ECO:0000256" key="1">
    <source>
        <dbReference type="SAM" id="MobiDB-lite"/>
    </source>
</evidence>
<feature type="region of interest" description="Disordered" evidence="1">
    <location>
        <begin position="548"/>
        <end position="571"/>
    </location>
</feature>
<dbReference type="PROSITE" id="PS51318">
    <property type="entry name" value="TAT"/>
    <property type="match status" value="1"/>
</dbReference>
<accession>A0A246JXF2</accession>
<organism evidence="3 4">
    <name type="scientific">Sphingopyxis witflariensis</name>
    <dbReference type="NCBI Taxonomy" id="173675"/>
    <lineage>
        <taxon>Bacteria</taxon>
        <taxon>Pseudomonadati</taxon>
        <taxon>Pseudomonadota</taxon>
        <taxon>Alphaproteobacteria</taxon>
        <taxon>Sphingomonadales</taxon>
        <taxon>Sphingomonadaceae</taxon>
        <taxon>Sphingopyxis</taxon>
    </lineage>
</organism>